<dbReference type="Proteomes" id="UP001432322">
    <property type="component" value="Unassembled WGS sequence"/>
</dbReference>
<feature type="domain" description="BTB" evidence="1">
    <location>
        <begin position="1"/>
        <end position="66"/>
    </location>
</feature>
<proteinExistence type="predicted"/>
<keyword evidence="3" id="KW-1185">Reference proteome</keyword>
<comment type="caution">
    <text evidence="2">The sequence shown here is derived from an EMBL/GenBank/DDBJ whole genome shotgun (WGS) entry which is preliminary data.</text>
</comment>
<dbReference type="PANTHER" id="PTHR22744">
    <property type="entry name" value="HELIX LOOP HELIX PROTEIN 21-RELATED"/>
    <property type="match status" value="1"/>
</dbReference>
<gene>
    <name evidence="2" type="ORF">PFISCL1PPCAC_20947</name>
</gene>
<dbReference type="Pfam" id="PF00651">
    <property type="entry name" value="BTB"/>
    <property type="match status" value="1"/>
</dbReference>
<sequence length="130" mass="15665">MFYGNFAEKEKEEIELKDVNHEEFILYVIYPSYKPINIDSYRFVLELVDRFQMKCALDYVEEYVIRTKKLSTLQKLVMADEFRLEMLKMHCLKLYKTLKEIKTLESLPEFMAFSADTKSAFCLRMMQLIE</sequence>
<evidence type="ECO:0000313" key="2">
    <source>
        <dbReference type="EMBL" id="GMT29650.1"/>
    </source>
</evidence>
<dbReference type="EMBL" id="BTSY01000005">
    <property type="protein sequence ID" value="GMT29650.1"/>
    <property type="molecule type" value="Genomic_DNA"/>
</dbReference>
<dbReference type="SUPFAM" id="SSF54695">
    <property type="entry name" value="POZ domain"/>
    <property type="match status" value="1"/>
</dbReference>
<dbReference type="InterPro" id="IPR000210">
    <property type="entry name" value="BTB/POZ_dom"/>
</dbReference>
<name>A0AAV5WGE1_9BILA</name>
<evidence type="ECO:0000313" key="3">
    <source>
        <dbReference type="Proteomes" id="UP001432322"/>
    </source>
</evidence>
<dbReference type="AlphaFoldDB" id="A0AAV5WGE1"/>
<dbReference type="PANTHER" id="PTHR22744:SF14">
    <property type="entry name" value="BTB DOMAIN-CONTAINING PROTEIN-RELATED"/>
    <property type="match status" value="1"/>
</dbReference>
<evidence type="ECO:0000259" key="1">
    <source>
        <dbReference type="Pfam" id="PF00651"/>
    </source>
</evidence>
<organism evidence="2 3">
    <name type="scientific">Pristionchus fissidentatus</name>
    <dbReference type="NCBI Taxonomy" id="1538716"/>
    <lineage>
        <taxon>Eukaryota</taxon>
        <taxon>Metazoa</taxon>
        <taxon>Ecdysozoa</taxon>
        <taxon>Nematoda</taxon>
        <taxon>Chromadorea</taxon>
        <taxon>Rhabditida</taxon>
        <taxon>Rhabditina</taxon>
        <taxon>Diplogasteromorpha</taxon>
        <taxon>Diplogasteroidea</taxon>
        <taxon>Neodiplogasteridae</taxon>
        <taxon>Pristionchus</taxon>
    </lineage>
</organism>
<dbReference type="InterPro" id="IPR011333">
    <property type="entry name" value="SKP1/BTB/POZ_sf"/>
</dbReference>
<protein>
    <recommendedName>
        <fullName evidence="1">BTB domain-containing protein</fullName>
    </recommendedName>
</protein>
<reference evidence="2" key="1">
    <citation type="submission" date="2023-10" db="EMBL/GenBank/DDBJ databases">
        <title>Genome assembly of Pristionchus species.</title>
        <authorList>
            <person name="Yoshida K."/>
            <person name="Sommer R.J."/>
        </authorList>
    </citation>
    <scope>NUCLEOTIDE SEQUENCE</scope>
    <source>
        <strain evidence="2">RS5133</strain>
    </source>
</reference>
<accession>A0AAV5WGE1</accession>
<dbReference type="Gene3D" id="3.30.710.10">
    <property type="entry name" value="Potassium Channel Kv1.1, Chain A"/>
    <property type="match status" value="1"/>
</dbReference>